<dbReference type="EMBL" id="RSAS01000825">
    <property type="protein sequence ID" value="RRR66851.1"/>
    <property type="molecule type" value="Genomic_DNA"/>
</dbReference>
<accession>A0A426TSB4</accession>
<proteinExistence type="predicted"/>
<reference evidence="1 2" key="1">
    <citation type="submission" date="2018-12" db="EMBL/GenBank/DDBJ databases">
        <title>Genome Sequence of Candidatus Viridilinea halotolerans isolated from saline sulfide-rich spring.</title>
        <authorList>
            <person name="Grouzdev D.S."/>
            <person name="Burganskaya E.I."/>
            <person name="Krutkina M.S."/>
            <person name="Sukhacheva M.V."/>
            <person name="Gorlenko V.M."/>
        </authorList>
    </citation>
    <scope>NUCLEOTIDE SEQUENCE [LARGE SCALE GENOMIC DNA]</scope>
    <source>
        <strain evidence="1">Chok-6</strain>
    </source>
</reference>
<comment type="caution">
    <text evidence="1">The sequence shown here is derived from an EMBL/GenBank/DDBJ whole genome shotgun (WGS) entry which is preliminary data.</text>
</comment>
<dbReference type="Proteomes" id="UP000280307">
    <property type="component" value="Unassembled WGS sequence"/>
</dbReference>
<gene>
    <name evidence="1" type="ORF">EI684_19980</name>
</gene>
<evidence type="ECO:0000313" key="1">
    <source>
        <dbReference type="EMBL" id="RRR66851.1"/>
    </source>
</evidence>
<protein>
    <submittedName>
        <fullName evidence="1">Uncharacterized protein</fullName>
    </submittedName>
</protein>
<evidence type="ECO:0000313" key="2">
    <source>
        <dbReference type="Proteomes" id="UP000280307"/>
    </source>
</evidence>
<dbReference type="AlphaFoldDB" id="A0A426TSB4"/>
<sequence>MMMPLLPVLLHMTERLVLIAKTPQEVMSDLTPLLVDVCMDGIALYGHDYFICFCSLALI</sequence>
<organism evidence="1 2">
    <name type="scientific">Candidatus Viridilinea halotolerans</name>
    <dbReference type="NCBI Taxonomy" id="2491704"/>
    <lineage>
        <taxon>Bacteria</taxon>
        <taxon>Bacillati</taxon>
        <taxon>Chloroflexota</taxon>
        <taxon>Chloroflexia</taxon>
        <taxon>Chloroflexales</taxon>
        <taxon>Chloroflexineae</taxon>
        <taxon>Oscillochloridaceae</taxon>
        <taxon>Candidatus Viridilinea</taxon>
    </lineage>
</organism>
<name>A0A426TSB4_9CHLR</name>